<protein>
    <recommendedName>
        <fullName evidence="3">Tetratricopeptide repeat protein</fullName>
    </recommendedName>
</protein>
<name>A0A437NPT7_9HYPH</name>
<organism evidence="1 2">
    <name type="scientific">Methylobacterium oryzihabitans</name>
    <dbReference type="NCBI Taxonomy" id="2499852"/>
    <lineage>
        <taxon>Bacteria</taxon>
        <taxon>Pseudomonadati</taxon>
        <taxon>Pseudomonadota</taxon>
        <taxon>Alphaproteobacteria</taxon>
        <taxon>Hyphomicrobiales</taxon>
        <taxon>Methylobacteriaceae</taxon>
        <taxon>Methylobacterium</taxon>
    </lineage>
</organism>
<dbReference type="AlphaFoldDB" id="A0A437NPT7"/>
<reference evidence="1 2" key="1">
    <citation type="submission" date="2019-01" db="EMBL/GenBank/DDBJ databases">
        <authorList>
            <person name="Chen W.-M."/>
        </authorList>
    </citation>
    <scope>NUCLEOTIDE SEQUENCE [LARGE SCALE GENOMIC DNA]</scope>
    <source>
        <strain evidence="1 2">TER-1</strain>
    </source>
</reference>
<evidence type="ECO:0000313" key="1">
    <source>
        <dbReference type="EMBL" id="RVU11957.1"/>
    </source>
</evidence>
<dbReference type="OrthoDB" id="9951830at2"/>
<dbReference type="SUPFAM" id="SSF48452">
    <property type="entry name" value="TPR-like"/>
    <property type="match status" value="1"/>
</dbReference>
<evidence type="ECO:0000313" key="2">
    <source>
        <dbReference type="Proteomes" id="UP000286997"/>
    </source>
</evidence>
<accession>A0A437NPT7</accession>
<keyword evidence="2" id="KW-1185">Reference proteome</keyword>
<sequence>MAVSGAGPAALDAALEAAVARLAAAPEAGAPWDRVLWDAAAEAVAQEQLTEAVILLAALAVAPGGRAEGLLGLAVCAARLAVYEEARVLALASRDDGPGHPRALYVAGLCALEQGDRRAAQSFLATAARIARRRAEFREDARLAQRLLLIMHIA</sequence>
<proteinExistence type="predicted"/>
<dbReference type="InterPro" id="IPR011990">
    <property type="entry name" value="TPR-like_helical_dom_sf"/>
</dbReference>
<evidence type="ECO:0008006" key="3">
    <source>
        <dbReference type="Google" id="ProtNLM"/>
    </source>
</evidence>
<dbReference type="EMBL" id="SACP01000066">
    <property type="protein sequence ID" value="RVU11957.1"/>
    <property type="molecule type" value="Genomic_DNA"/>
</dbReference>
<dbReference type="Proteomes" id="UP000286997">
    <property type="component" value="Unassembled WGS sequence"/>
</dbReference>
<gene>
    <name evidence="1" type="ORF">EOE48_28325</name>
</gene>
<comment type="caution">
    <text evidence="1">The sequence shown here is derived from an EMBL/GenBank/DDBJ whole genome shotgun (WGS) entry which is preliminary data.</text>
</comment>
<dbReference type="Gene3D" id="1.25.40.10">
    <property type="entry name" value="Tetratricopeptide repeat domain"/>
    <property type="match status" value="1"/>
</dbReference>